<dbReference type="Pfam" id="PF01037">
    <property type="entry name" value="AsnC_trans_reg"/>
    <property type="match status" value="1"/>
</dbReference>
<dbReference type="RefSeq" id="WP_184390479.1">
    <property type="nucleotide sequence ID" value="NZ_BAAAJD010000007.1"/>
</dbReference>
<sequence>MTYRVHEADLQLVDALQVDPRATWAELGAALGVSPVTAARRWRRLEECGLAWVGAAIAPEHSMGAVIEVRCAPGEADRVARALSRRPGVITVATTTGDFQVFAILLAAELRALLSSLAGEYALIDGAEQIRHSVFRLLYGGVHWRQGILSSEESRVVAKRPPPPRPRVRPLDAGDRALFRCLNVRGRATAPEIAAETGLPEHRVRRRLDELLASRRLIFRCDVARPLFDLPLGVYLQLAVADTEVGRTAAELGSWRETRLCANTVGAANIVLIIGLHQLSELEDVLARIARGFPSAEVRDRRVILRNHKIYGRILDDLGRCTEAIPVDPWGEG</sequence>
<dbReference type="PRINTS" id="PR00033">
    <property type="entry name" value="HTHASNC"/>
</dbReference>
<evidence type="ECO:0000256" key="1">
    <source>
        <dbReference type="ARBA" id="ARBA00023015"/>
    </source>
</evidence>
<evidence type="ECO:0000313" key="6">
    <source>
        <dbReference type="EMBL" id="MBB5431204.1"/>
    </source>
</evidence>
<accession>A0A7W8QJK9</accession>
<dbReference type="InterPro" id="IPR000485">
    <property type="entry name" value="AsnC-type_HTH_dom"/>
</dbReference>
<evidence type="ECO:0000256" key="2">
    <source>
        <dbReference type="ARBA" id="ARBA00023125"/>
    </source>
</evidence>
<dbReference type="InterPro" id="IPR036388">
    <property type="entry name" value="WH-like_DNA-bd_sf"/>
</dbReference>
<dbReference type="InterPro" id="IPR019888">
    <property type="entry name" value="Tscrpt_reg_AsnC-like"/>
</dbReference>
<keyword evidence="2 6" id="KW-0238">DNA-binding</keyword>
<evidence type="ECO:0000256" key="3">
    <source>
        <dbReference type="ARBA" id="ARBA00023163"/>
    </source>
</evidence>
<dbReference type="InterPro" id="IPR019887">
    <property type="entry name" value="Tscrpt_reg_AsnC/Lrp_C"/>
</dbReference>
<organism evidence="6 7">
    <name type="scientific">Nocardiopsis composta</name>
    <dbReference type="NCBI Taxonomy" id="157465"/>
    <lineage>
        <taxon>Bacteria</taxon>
        <taxon>Bacillati</taxon>
        <taxon>Actinomycetota</taxon>
        <taxon>Actinomycetes</taxon>
        <taxon>Streptosporangiales</taxon>
        <taxon>Nocardiopsidaceae</taxon>
        <taxon>Nocardiopsis</taxon>
    </lineage>
</organism>
<dbReference type="SUPFAM" id="SSF46785">
    <property type="entry name" value="Winged helix' DNA-binding domain"/>
    <property type="match status" value="1"/>
</dbReference>
<dbReference type="Gene3D" id="1.10.10.10">
    <property type="entry name" value="Winged helix-like DNA-binding domain superfamily/Winged helix DNA-binding domain"/>
    <property type="match status" value="2"/>
</dbReference>
<dbReference type="PANTHER" id="PTHR30154:SF34">
    <property type="entry name" value="TRANSCRIPTIONAL REGULATOR AZLB"/>
    <property type="match status" value="1"/>
</dbReference>
<dbReference type="InterPro" id="IPR036390">
    <property type="entry name" value="WH_DNA-bd_sf"/>
</dbReference>
<dbReference type="GO" id="GO:0005829">
    <property type="term" value="C:cytosol"/>
    <property type="evidence" value="ECO:0007669"/>
    <property type="project" value="TreeGrafter"/>
</dbReference>
<comment type="caution">
    <text evidence="6">The sequence shown here is derived from an EMBL/GenBank/DDBJ whole genome shotgun (WGS) entry which is preliminary data.</text>
</comment>
<dbReference type="GO" id="GO:0043565">
    <property type="term" value="F:sequence-specific DNA binding"/>
    <property type="evidence" value="ECO:0007669"/>
    <property type="project" value="InterPro"/>
</dbReference>
<evidence type="ECO:0000259" key="5">
    <source>
        <dbReference type="Pfam" id="PF13404"/>
    </source>
</evidence>
<feature type="domain" description="HTH asnC-type" evidence="5">
    <location>
        <begin position="9"/>
        <end position="46"/>
    </location>
</feature>
<protein>
    <submittedName>
        <fullName evidence="6">DNA-binding Lrp family transcriptional regulator</fullName>
    </submittedName>
</protein>
<keyword evidence="1" id="KW-0805">Transcription regulation</keyword>
<reference evidence="6 7" key="1">
    <citation type="submission" date="2020-08" db="EMBL/GenBank/DDBJ databases">
        <title>Sequencing the genomes of 1000 actinobacteria strains.</title>
        <authorList>
            <person name="Klenk H.-P."/>
        </authorList>
    </citation>
    <scope>NUCLEOTIDE SEQUENCE [LARGE SCALE GENOMIC DNA]</scope>
    <source>
        <strain evidence="6 7">DSM 44551</strain>
    </source>
</reference>
<dbReference type="GO" id="GO:0043200">
    <property type="term" value="P:response to amino acid"/>
    <property type="evidence" value="ECO:0007669"/>
    <property type="project" value="TreeGrafter"/>
</dbReference>
<dbReference type="PANTHER" id="PTHR30154">
    <property type="entry name" value="LEUCINE-RESPONSIVE REGULATORY PROTEIN"/>
    <property type="match status" value="1"/>
</dbReference>
<dbReference type="Proteomes" id="UP000572635">
    <property type="component" value="Unassembled WGS sequence"/>
</dbReference>
<feature type="domain" description="Transcription regulator AsnC/Lrp ligand binding" evidence="4">
    <location>
        <begin position="67"/>
        <end position="131"/>
    </location>
</feature>
<dbReference type="AlphaFoldDB" id="A0A7W8QJK9"/>
<gene>
    <name evidence="6" type="ORF">HDA36_001288</name>
</gene>
<evidence type="ECO:0000313" key="7">
    <source>
        <dbReference type="Proteomes" id="UP000572635"/>
    </source>
</evidence>
<dbReference type="Gene3D" id="3.30.70.920">
    <property type="match status" value="1"/>
</dbReference>
<dbReference type="Pfam" id="PF13404">
    <property type="entry name" value="HTH_AsnC-type"/>
    <property type="match status" value="2"/>
</dbReference>
<dbReference type="InterPro" id="IPR011008">
    <property type="entry name" value="Dimeric_a/b-barrel"/>
</dbReference>
<proteinExistence type="predicted"/>
<dbReference type="EMBL" id="JACHDB010000001">
    <property type="protein sequence ID" value="MBB5431204.1"/>
    <property type="molecule type" value="Genomic_DNA"/>
</dbReference>
<feature type="domain" description="HTH asnC-type" evidence="5">
    <location>
        <begin position="171"/>
        <end position="211"/>
    </location>
</feature>
<keyword evidence="3" id="KW-0804">Transcription</keyword>
<dbReference type="SMART" id="SM00344">
    <property type="entry name" value="HTH_ASNC"/>
    <property type="match status" value="1"/>
</dbReference>
<name>A0A7W8QJK9_9ACTN</name>
<dbReference type="SUPFAM" id="SSF54909">
    <property type="entry name" value="Dimeric alpha+beta barrel"/>
    <property type="match status" value="1"/>
</dbReference>
<evidence type="ECO:0000259" key="4">
    <source>
        <dbReference type="Pfam" id="PF01037"/>
    </source>
</evidence>
<keyword evidence="7" id="KW-1185">Reference proteome</keyword>